<evidence type="ECO:0000313" key="11">
    <source>
        <dbReference type="Proteomes" id="UP000654075"/>
    </source>
</evidence>
<feature type="transmembrane region" description="Helical" evidence="7">
    <location>
        <begin position="360"/>
        <end position="379"/>
    </location>
</feature>
<feature type="compositionally biased region" description="Basic and acidic residues" evidence="6">
    <location>
        <begin position="479"/>
        <end position="493"/>
    </location>
</feature>
<dbReference type="InterPro" id="IPR036259">
    <property type="entry name" value="MFS_trans_sf"/>
</dbReference>
<dbReference type="InterPro" id="IPR020846">
    <property type="entry name" value="MFS_dom"/>
</dbReference>
<dbReference type="GO" id="GO:0022857">
    <property type="term" value="F:transmembrane transporter activity"/>
    <property type="evidence" value="ECO:0007669"/>
    <property type="project" value="InterPro"/>
</dbReference>
<feature type="transmembrane region" description="Helical" evidence="7">
    <location>
        <begin position="419"/>
        <end position="438"/>
    </location>
</feature>
<dbReference type="GO" id="GO:0016020">
    <property type="term" value="C:membrane"/>
    <property type="evidence" value="ECO:0007669"/>
    <property type="project" value="UniProtKB-SubCell"/>
</dbReference>
<keyword evidence="3 7" id="KW-0812">Transmembrane</keyword>
<dbReference type="SUPFAM" id="SSF103473">
    <property type="entry name" value="MFS general substrate transporter"/>
    <property type="match status" value="1"/>
</dbReference>
<feature type="transmembrane region" description="Helical" evidence="7">
    <location>
        <begin position="117"/>
        <end position="137"/>
    </location>
</feature>
<protein>
    <recommendedName>
        <fullName evidence="8">Major facilitator superfamily (MFS) profile domain-containing protein</fullName>
    </recommendedName>
</protein>
<dbReference type="Gene3D" id="1.20.1250.20">
    <property type="entry name" value="MFS general substrate transporter like domains"/>
    <property type="match status" value="1"/>
</dbReference>
<dbReference type="OrthoDB" id="433512at2759"/>
<dbReference type="PANTHER" id="PTHR23511">
    <property type="entry name" value="SYNAPTIC VESICLE GLYCOPROTEIN 2"/>
    <property type="match status" value="1"/>
</dbReference>
<evidence type="ECO:0000259" key="8">
    <source>
        <dbReference type="PROSITE" id="PS50850"/>
    </source>
</evidence>
<feature type="transmembrane region" description="Helical" evidence="7">
    <location>
        <begin position="444"/>
        <end position="464"/>
    </location>
</feature>
<dbReference type="EMBL" id="CAJNNV010009889">
    <property type="protein sequence ID" value="CAE8597904.1"/>
    <property type="molecule type" value="Genomic_DNA"/>
</dbReference>
<keyword evidence="4 7" id="KW-1133">Transmembrane helix</keyword>
<evidence type="ECO:0000313" key="10">
    <source>
        <dbReference type="EMBL" id="CAE8690740.1"/>
    </source>
</evidence>
<keyword evidence="11" id="KW-1185">Reference proteome</keyword>
<evidence type="ECO:0000256" key="3">
    <source>
        <dbReference type="ARBA" id="ARBA00022692"/>
    </source>
</evidence>
<feature type="domain" description="Major facilitator superfamily (MFS) profile" evidence="8">
    <location>
        <begin position="44"/>
        <end position="468"/>
    </location>
</feature>
<evidence type="ECO:0000256" key="5">
    <source>
        <dbReference type="ARBA" id="ARBA00023136"/>
    </source>
</evidence>
<comment type="subcellular location">
    <subcellularLocation>
        <location evidence="1">Membrane</location>
        <topology evidence="1">Multi-pass membrane protein</topology>
    </subcellularLocation>
</comment>
<feature type="transmembrane region" description="Helical" evidence="7">
    <location>
        <begin position="291"/>
        <end position="314"/>
    </location>
</feature>
<keyword evidence="2" id="KW-0813">Transport</keyword>
<dbReference type="Proteomes" id="UP000654075">
    <property type="component" value="Unassembled WGS sequence"/>
</dbReference>
<evidence type="ECO:0000256" key="4">
    <source>
        <dbReference type="ARBA" id="ARBA00022989"/>
    </source>
</evidence>
<evidence type="ECO:0000256" key="6">
    <source>
        <dbReference type="SAM" id="MobiDB-lite"/>
    </source>
</evidence>
<dbReference type="Pfam" id="PF00083">
    <property type="entry name" value="Sugar_tr"/>
    <property type="match status" value="1"/>
</dbReference>
<evidence type="ECO:0000256" key="7">
    <source>
        <dbReference type="SAM" id="Phobius"/>
    </source>
</evidence>
<feature type="transmembrane region" description="Helical" evidence="7">
    <location>
        <begin position="208"/>
        <end position="230"/>
    </location>
</feature>
<feature type="region of interest" description="Disordered" evidence="6">
    <location>
        <begin position="474"/>
        <end position="511"/>
    </location>
</feature>
<keyword evidence="5 7" id="KW-0472">Membrane</keyword>
<accession>A0A813EBU5</accession>
<dbReference type="PANTHER" id="PTHR23511:SF34">
    <property type="entry name" value="SYNAPTIC VESICLE GLYCOPROTEIN 2"/>
    <property type="match status" value="1"/>
</dbReference>
<dbReference type="PROSITE" id="PS50850">
    <property type="entry name" value="MFS"/>
    <property type="match status" value="1"/>
</dbReference>
<dbReference type="AlphaFoldDB" id="A0A813EBU5"/>
<evidence type="ECO:0000256" key="1">
    <source>
        <dbReference type="ARBA" id="ARBA00004141"/>
    </source>
</evidence>
<reference evidence="9" key="1">
    <citation type="submission" date="2021-02" db="EMBL/GenBank/DDBJ databases">
        <authorList>
            <person name="Dougan E. K."/>
            <person name="Rhodes N."/>
            <person name="Thang M."/>
            <person name="Chan C."/>
        </authorList>
    </citation>
    <scope>NUCLEOTIDE SEQUENCE</scope>
</reference>
<evidence type="ECO:0000256" key="2">
    <source>
        <dbReference type="ARBA" id="ARBA00022448"/>
    </source>
</evidence>
<feature type="transmembrane region" description="Helical" evidence="7">
    <location>
        <begin position="87"/>
        <end position="105"/>
    </location>
</feature>
<dbReference type="InterPro" id="IPR005828">
    <property type="entry name" value="MFS_sugar_transport-like"/>
</dbReference>
<dbReference type="OMA" id="QIRVWSM"/>
<gene>
    <name evidence="9" type="ORF">PGLA1383_LOCUS16326</name>
    <name evidence="10" type="ORF">PGLA2088_LOCUS27088</name>
</gene>
<feature type="transmembrane region" description="Helical" evidence="7">
    <location>
        <begin position="143"/>
        <end position="162"/>
    </location>
</feature>
<feature type="transmembrane region" description="Helical" evidence="7">
    <location>
        <begin position="334"/>
        <end position="353"/>
    </location>
</feature>
<evidence type="ECO:0000313" key="9">
    <source>
        <dbReference type="EMBL" id="CAE8597904.1"/>
    </source>
</evidence>
<dbReference type="EMBL" id="CAJNNW010027315">
    <property type="protein sequence ID" value="CAE8690740.1"/>
    <property type="molecule type" value="Genomic_DNA"/>
</dbReference>
<feature type="transmembrane region" description="Helical" evidence="7">
    <location>
        <begin position="174"/>
        <end position="196"/>
    </location>
</feature>
<comment type="caution">
    <text evidence="9">The sequence shown here is derived from an EMBL/GenBank/DDBJ whole genome shotgun (WGS) entry which is preliminary data.</text>
</comment>
<dbReference type="Proteomes" id="UP000626109">
    <property type="component" value="Unassembled WGS sequence"/>
</dbReference>
<name>A0A813EBU5_POLGL</name>
<sequence>MSSDPERSVSHLHVGQRTELVSRGGGVVTVSEKINEIGFGLYQIQVTILCSGFVISEAACLQTASGLSSAITNHFELSSGSGLGKSMHLMLAFSGFAIGTLASGICGDTYGRRYPMLIGYLGMIGCALCLFMAPTYAMLCMGYFGLGCFAGVGVPAALITVAEVTPSRLRGVTNAAMSISFVLGELWAALGLRMILPDLVGPAWRSMVLWSSIPPFALLVFAILSPVSTFDTPPFLGVRGRTTELVSAINLMADMNRKPQCRMALDDNIAVDKQDILSVGEALVKLTTWPYLLYVGVLNLMFFAKDLAFYGMGIFWPLAWQSSHLGGMHPATELMLTSALGLPGVAMAMLLMFTLPRRIAFSLAGIACAIGVACVHGIMDAEAPLGVTGVVLFKLFYPTVQMTTFLLPSEVFSTQIRVWSMAIICFFGRFGTLLAPVLVNYNKHAFLCTLSTLMFAAVMAVWCLPETKDLELVNSASKPDSDKGRLATKKDCESQYGSTSEGLPVKVPRAG</sequence>
<organism evidence="9 11">
    <name type="scientific">Polarella glacialis</name>
    <name type="common">Dinoflagellate</name>
    <dbReference type="NCBI Taxonomy" id="89957"/>
    <lineage>
        <taxon>Eukaryota</taxon>
        <taxon>Sar</taxon>
        <taxon>Alveolata</taxon>
        <taxon>Dinophyceae</taxon>
        <taxon>Suessiales</taxon>
        <taxon>Suessiaceae</taxon>
        <taxon>Polarella</taxon>
    </lineage>
</organism>
<proteinExistence type="predicted"/>